<dbReference type="Gene3D" id="3.20.20.140">
    <property type="entry name" value="Metal-dependent hydrolases"/>
    <property type="match status" value="1"/>
</dbReference>
<dbReference type="PANTHER" id="PTHR43569">
    <property type="entry name" value="AMIDOHYDROLASE"/>
    <property type="match status" value="1"/>
</dbReference>
<dbReference type="InterPro" id="IPR032466">
    <property type="entry name" value="Metal_Hydrolase"/>
</dbReference>
<proteinExistence type="inferred from homology"/>
<dbReference type="AlphaFoldDB" id="A0A1Y6C008"/>
<name>A0A1Y6C008_9PROT</name>
<protein>
    <submittedName>
        <fullName evidence="3">L-fuconolactonase</fullName>
    </submittedName>
</protein>
<dbReference type="Proteomes" id="UP000192917">
    <property type="component" value="Unassembled WGS sequence"/>
</dbReference>
<keyword evidence="4" id="KW-1185">Reference proteome</keyword>
<sequence>MSGAVDAHQHFWRLERGDYGWLTPDLAPLYRNFGPEDLAPELEACGVARTVLVQAAPTEAETGWLLDLAGRHPFVAGVVGWSDFEAADAPERIARLAERPGLKGLRPMIQDLPDPDWMLRAERAPAFEALVACGLSFDALVHPHHLPKVLRLLERHPDLPTVIDHGAKPRIRDGGFADWAPWIERLACETPAVCKLSGLATEDGPGWSAARLRPYVEHLLDCFGPERLIWGSDWPVLTLAGSYRAWHAAARSLLSGLDAAERAAVFGGNAAAFYRLGG</sequence>
<evidence type="ECO:0000259" key="2">
    <source>
        <dbReference type="Pfam" id="PF04909"/>
    </source>
</evidence>
<dbReference type="InterPro" id="IPR006680">
    <property type="entry name" value="Amidohydro-rel"/>
</dbReference>
<comment type="similarity">
    <text evidence="1">Belongs to the metallo-dependent hydrolases superfamily.</text>
</comment>
<dbReference type="GO" id="GO:0016787">
    <property type="term" value="F:hydrolase activity"/>
    <property type="evidence" value="ECO:0007669"/>
    <property type="project" value="InterPro"/>
</dbReference>
<dbReference type="Pfam" id="PF04909">
    <property type="entry name" value="Amidohydro_2"/>
    <property type="match status" value="1"/>
</dbReference>
<gene>
    <name evidence="3" type="ORF">SAMN05428998_11040</name>
</gene>
<evidence type="ECO:0000256" key="1">
    <source>
        <dbReference type="ARBA" id="ARBA00038310"/>
    </source>
</evidence>
<organism evidence="3 4">
    <name type="scientific">Tistlia consotensis USBA 355</name>
    <dbReference type="NCBI Taxonomy" id="560819"/>
    <lineage>
        <taxon>Bacteria</taxon>
        <taxon>Pseudomonadati</taxon>
        <taxon>Pseudomonadota</taxon>
        <taxon>Alphaproteobacteria</taxon>
        <taxon>Rhodospirillales</taxon>
        <taxon>Rhodovibrionaceae</taxon>
        <taxon>Tistlia</taxon>
    </lineage>
</organism>
<dbReference type="InterPro" id="IPR052350">
    <property type="entry name" value="Metallo-dep_Lactonases"/>
</dbReference>
<evidence type="ECO:0000313" key="3">
    <source>
        <dbReference type="EMBL" id="SMF29474.1"/>
    </source>
</evidence>
<dbReference type="RefSeq" id="WP_085123264.1">
    <property type="nucleotide sequence ID" value="NZ_FWZX01000010.1"/>
</dbReference>
<dbReference type="EMBL" id="FWZX01000010">
    <property type="protein sequence ID" value="SMF29474.1"/>
    <property type="molecule type" value="Genomic_DNA"/>
</dbReference>
<feature type="domain" description="Amidohydrolase-related" evidence="2">
    <location>
        <begin position="5"/>
        <end position="276"/>
    </location>
</feature>
<evidence type="ECO:0000313" key="4">
    <source>
        <dbReference type="Proteomes" id="UP000192917"/>
    </source>
</evidence>
<accession>A0A1Y6C008</accession>
<dbReference type="STRING" id="560819.SAMN05428998_11040"/>
<dbReference type="SUPFAM" id="SSF51556">
    <property type="entry name" value="Metallo-dependent hydrolases"/>
    <property type="match status" value="1"/>
</dbReference>
<dbReference type="PANTHER" id="PTHR43569:SF2">
    <property type="entry name" value="AMIDOHYDROLASE-RELATED DOMAIN-CONTAINING PROTEIN"/>
    <property type="match status" value="1"/>
</dbReference>
<reference evidence="3 4" key="1">
    <citation type="submission" date="2017-04" db="EMBL/GenBank/DDBJ databases">
        <authorList>
            <person name="Afonso C.L."/>
            <person name="Miller P.J."/>
            <person name="Scott M.A."/>
            <person name="Spackman E."/>
            <person name="Goraichik I."/>
            <person name="Dimitrov K.M."/>
            <person name="Suarez D.L."/>
            <person name="Swayne D.E."/>
        </authorList>
    </citation>
    <scope>NUCLEOTIDE SEQUENCE [LARGE SCALE GENOMIC DNA]</scope>
    <source>
        <strain evidence="3 4">USBA 355</strain>
    </source>
</reference>